<comment type="caution">
    <text evidence="5">The sequence shown here is derived from an EMBL/GenBank/DDBJ whole genome shotgun (WGS) entry which is preliminary data.</text>
</comment>
<evidence type="ECO:0000256" key="3">
    <source>
        <dbReference type="ARBA" id="ARBA00046339"/>
    </source>
</evidence>
<dbReference type="InterPro" id="IPR002639">
    <property type="entry name" value="UreF"/>
</dbReference>
<dbReference type="Gene3D" id="1.10.4190.10">
    <property type="entry name" value="Urease accessory protein UreF"/>
    <property type="match status" value="1"/>
</dbReference>
<dbReference type="PANTHER" id="PTHR33620:SF1">
    <property type="entry name" value="UREASE ACCESSORY PROTEIN F"/>
    <property type="match status" value="1"/>
</dbReference>
<sequence>MQALDLGAGSPSSSLEQYLLVLLSDSNLPTGGFVASSGLESWIQHGYLSLPPPTRPGSAPSPTPRPRPPAEASLLAFVALSLHSYARLNVPFLRAAHSAVSSLRQSRQPDPSPSTSSSASSASPATAHVDAALSGVLAADALCEAMTLNHVARRASTAQGVALLTLYERALAPLPGDGGPADEDVKLLVRRYRAAVRTQQHEVGSANGHMSVAFAVLTAAVGLSLEASLSLFLFLHARSLLSSAVRVNTVGPYLAHRMLLWDVRPLVDEAVAATSHSPPEAKQNSAALEMEEQARAGGAAGEGGEDDWWDTDPSWRGIWDDDLKATAVKPTPVVTWPLGEIVATRHDQLFTRVFNS</sequence>
<feature type="compositionally biased region" description="Polar residues" evidence="4">
    <location>
        <begin position="274"/>
        <end position="286"/>
    </location>
</feature>
<keyword evidence="6" id="KW-1185">Reference proteome</keyword>
<protein>
    <recommendedName>
        <fullName evidence="7">Urease accessory protein UreF</fullName>
    </recommendedName>
</protein>
<accession>A0AAV5G5Y0</accession>
<dbReference type="AlphaFoldDB" id="A0AAV5G5Y0"/>
<evidence type="ECO:0000256" key="4">
    <source>
        <dbReference type="SAM" id="MobiDB-lite"/>
    </source>
</evidence>
<evidence type="ECO:0000313" key="5">
    <source>
        <dbReference type="EMBL" id="GJN87815.1"/>
    </source>
</evidence>
<gene>
    <name evidence="5" type="ORF">Rhopal_000770-T1</name>
</gene>
<feature type="region of interest" description="Disordered" evidence="4">
    <location>
        <begin position="274"/>
        <end position="308"/>
    </location>
</feature>
<keyword evidence="2" id="KW-0143">Chaperone</keyword>
<comment type="similarity">
    <text evidence="3">Belongs to the UreF family.</text>
</comment>
<name>A0AAV5G5Y0_9BASI</name>
<evidence type="ECO:0008006" key="7">
    <source>
        <dbReference type="Google" id="ProtNLM"/>
    </source>
</evidence>
<dbReference type="Pfam" id="PF01730">
    <property type="entry name" value="UreF"/>
    <property type="match status" value="1"/>
</dbReference>
<dbReference type="EMBL" id="BQKY01000002">
    <property type="protein sequence ID" value="GJN87815.1"/>
    <property type="molecule type" value="Genomic_DNA"/>
</dbReference>
<proteinExistence type="inferred from homology"/>
<keyword evidence="1" id="KW-0996">Nickel insertion</keyword>
<dbReference type="PANTHER" id="PTHR33620">
    <property type="entry name" value="UREASE ACCESSORY PROTEIN F"/>
    <property type="match status" value="1"/>
</dbReference>
<dbReference type="GO" id="GO:0016151">
    <property type="term" value="F:nickel cation binding"/>
    <property type="evidence" value="ECO:0007669"/>
    <property type="project" value="InterPro"/>
</dbReference>
<evidence type="ECO:0000313" key="6">
    <source>
        <dbReference type="Proteomes" id="UP001342314"/>
    </source>
</evidence>
<feature type="region of interest" description="Disordered" evidence="4">
    <location>
        <begin position="103"/>
        <end position="123"/>
    </location>
</feature>
<reference evidence="5 6" key="1">
    <citation type="submission" date="2021-12" db="EMBL/GenBank/DDBJ databases">
        <title>High titer production of polyol ester of fatty acids by Rhodotorula paludigena BS15 towards product separation-free biomass refinery.</title>
        <authorList>
            <person name="Mano J."/>
            <person name="Ono H."/>
            <person name="Tanaka T."/>
            <person name="Naito K."/>
            <person name="Sushida H."/>
            <person name="Ike M."/>
            <person name="Tokuyasu K."/>
            <person name="Kitaoka M."/>
        </authorList>
    </citation>
    <scope>NUCLEOTIDE SEQUENCE [LARGE SCALE GENOMIC DNA]</scope>
    <source>
        <strain evidence="5 6">BS15</strain>
    </source>
</reference>
<organism evidence="5 6">
    <name type="scientific">Rhodotorula paludigena</name>
    <dbReference type="NCBI Taxonomy" id="86838"/>
    <lineage>
        <taxon>Eukaryota</taxon>
        <taxon>Fungi</taxon>
        <taxon>Dikarya</taxon>
        <taxon>Basidiomycota</taxon>
        <taxon>Pucciniomycotina</taxon>
        <taxon>Microbotryomycetes</taxon>
        <taxon>Sporidiobolales</taxon>
        <taxon>Sporidiobolaceae</taxon>
        <taxon>Rhodotorula</taxon>
    </lineage>
</organism>
<dbReference type="Proteomes" id="UP001342314">
    <property type="component" value="Unassembled WGS sequence"/>
</dbReference>
<dbReference type="InterPro" id="IPR038277">
    <property type="entry name" value="UreF_sf"/>
</dbReference>
<evidence type="ECO:0000256" key="1">
    <source>
        <dbReference type="ARBA" id="ARBA00022988"/>
    </source>
</evidence>
<evidence type="ECO:0000256" key="2">
    <source>
        <dbReference type="ARBA" id="ARBA00023186"/>
    </source>
</evidence>